<keyword evidence="8" id="KW-1185">Reference proteome</keyword>
<evidence type="ECO:0000256" key="4">
    <source>
        <dbReference type="ARBA" id="ARBA00022801"/>
    </source>
</evidence>
<dbReference type="EMBL" id="CAXITT010000225">
    <property type="protein sequence ID" value="CAL1536285.1"/>
    <property type="molecule type" value="Genomic_DNA"/>
</dbReference>
<dbReference type="Gene3D" id="1.10.150.240">
    <property type="entry name" value="Putative phosphatase, domain 2"/>
    <property type="match status" value="1"/>
</dbReference>
<keyword evidence="6" id="KW-0704">Schiff base</keyword>
<evidence type="ECO:0000256" key="5">
    <source>
        <dbReference type="ARBA" id="ARBA00022842"/>
    </source>
</evidence>
<dbReference type="NCBIfam" id="TIGR01422">
    <property type="entry name" value="phosphonatase"/>
    <property type="match status" value="1"/>
</dbReference>
<comment type="subunit">
    <text evidence="2">Homodimer.</text>
</comment>
<dbReference type="HAMAP" id="MF_01375">
    <property type="entry name" value="PhnX"/>
    <property type="match status" value="1"/>
</dbReference>
<dbReference type="GO" id="GO:0046872">
    <property type="term" value="F:metal ion binding"/>
    <property type="evidence" value="ECO:0007669"/>
    <property type="project" value="UniProtKB-KW"/>
</dbReference>
<dbReference type="GO" id="GO:0050194">
    <property type="term" value="F:phosphonoacetaldehyde hydrolase activity"/>
    <property type="evidence" value="ECO:0007669"/>
    <property type="project" value="InterPro"/>
</dbReference>
<evidence type="ECO:0000256" key="2">
    <source>
        <dbReference type="ARBA" id="ARBA00011738"/>
    </source>
</evidence>
<dbReference type="FunFam" id="1.10.150.240:FF:000006">
    <property type="entry name" value="Phosphonoacetaldehyde hydrolase"/>
    <property type="match status" value="1"/>
</dbReference>
<dbReference type="InterPro" id="IPR050155">
    <property type="entry name" value="HAD-like_hydrolase_sf"/>
</dbReference>
<dbReference type="Gene3D" id="3.40.50.1000">
    <property type="entry name" value="HAD superfamily/HAD-like"/>
    <property type="match status" value="1"/>
</dbReference>
<evidence type="ECO:0000256" key="6">
    <source>
        <dbReference type="ARBA" id="ARBA00023270"/>
    </source>
</evidence>
<dbReference type="SFLD" id="SFLDS00003">
    <property type="entry name" value="Haloacid_Dehalogenase"/>
    <property type="match status" value="1"/>
</dbReference>
<keyword evidence="5" id="KW-0460">Magnesium</keyword>
<dbReference type="InterPro" id="IPR036412">
    <property type="entry name" value="HAD-like_sf"/>
</dbReference>
<dbReference type="PANTHER" id="PTHR43434">
    <property type="entry name" value="PHOSPHOGLYCOLATE PHOSPHATASE"/>
    <property type="match status" value="1"/>
</dbReference>
<dbReference type="GO" id="GO:0006281">
    <property type="term" value="P:DNA repair"/>
    <property type="evidence" value="ECO:0007669"/>
    <property type="project" value="TreeGrafter"/>
</dbReference>
<reference evidence="7 8" key="1">
    <citation type="submission" date="2024-04" db="EMBL/GenBank/DDBJ databases">
        <authorList>
            <consortium name="Genoscope - CEA"/>
            <person name="William W."/>
        </authorList>
    </citation>
    <scope>NUCLEOTIDE SEQUENCE [LARGE SCALE GENOMIC DNA]</scope>
</reference>
<keyword evidence="3" id="KW-0479">Metal-binding</keyword>
<sequence>MSLVFKHSRSYVGPVKACILDWSGTTIDKFVLAPAIVFVETFKKHKLTISMAEARVPMGIRKDLHIKAITELPEVRQRWKDVHGRYPDQRDVDALYKDLVPMQLGVLLQYSDLIPGTAETVKVLRNELGLKIGVTTGFTRSMVDVLLPEAKRQGFEPDANVAGDDVIHGTRPKPFMLYKNLDMLDVPNIQSVVKVDDTMTGVEEALAAGCWGVGLARYSNNMNINSLEEEQRMSAGELQLRLERSRDLLAKAGAHYVIDTIEELPGVVAHINSRLAKGEKP</sequence>
<keyword evidence="4" id="KW-0378">Hydrolase</keyword>
<dbReference type="InterPro" id="IPR023214">
    <property type="entry name" value="HAD_sf"/>
</dbReference>
<gene>
    <name evidence="7" type="ORF">GSLYS_00010198001</name>
</gene>
<dbReference type="GO" id="GO:0008967">
    <property type="term" value="F:phosphoglycolate phosphatase activity"/>
    <property type="evidence" value="ECO:0007669"/>
    <property type="project" value="TreeGrafter"/>
</dbReference>
<proteinExistence type="inferred from homology"/>
<comment type="caution">
    <text evidence="7">The sequence shown here is derived from an EMBL/GenBank/DDBJ whole genome shotgun (WGS) entry which is preliminary data.</text>
</comment>
<evidence type="ECO:0000256" key="1">
    <source>
        <dbReference type="ARBA" id="ARBA00001946"/>
    </source>
</evidence>
<dbReference type="SFLD" id="SFLDG01129">
    <property type="entry name" value="C1.5:_HAD__Beta-PGM__Phosphata"/>
    <property type="match status" value="1"/>
</dbReference>
<evidence type="ECO:0000313" key="7">
    <source>
        <dbReference type="EMBL" id="CAL1536285.1"/>
    </source>
</evidence>
<name>A0AAV2HQA0_LYMST</name>
<dbReference type="PANTHER" id="PTHR43434:SF19">
    <property type="entry name" value="PHOSPHONOACETALDEHYDE HYDROLASE"/>
    <property type="match status" value="1"/>
</dbReference>
<evidence type="ECO:0000313" key="8">
    <source>
        <dbReference type="Proteomes" id="UP001497497"/>
    </source>
</evidence>
<dbReference type="InterPro" id="IPR006323">
    <property type="entry name" value="Phosphonoacetald_hydro"/>
</dbReference>
<dbReference type="Pfam" id="PF00702">
    <property type="entry name" value="Hydrolase"/>
    <property type="match status" value="1"/>
</dbReference>
<dbReference type="InterPro" id="IPR023198">
    <property type="entry name" value="PGP-like_dom2"/>
</dbReference>
<dbReference type="GO" id="GO:0019700">
    <property type="term" value="P:organic phosphonate catabolic process"/>
    <property type="evidence" value="ECO:0007669"/>
    <property type="project" value="InterPro"/>
</dbReference>
<dbReference type="GO" id="GO:0005829">
    <property type="term" value="C:cytosol"/>
    <property type="evidence" value="ECO:0007669"/>
    <property type="project" value="TreeGrafter"/>
</dbReference>
<dbReference type="Proteomes" id="UP001497497">
    <property type="component" value="Unassembled WGS sequence"/>
</dbReference>
<evidence type="ECO:0000256" key="3">
    <source>
        <dbReference type="ARBA" id="ARBA00022723"/>
    </source>
</evidence>
<dbReference type="AlphaFoldDB" id="A0AAV2HQA0"/>
<evidence type="ECO:0008006" key="9">
    <source>
        <dbReference type="Google" id="ProtNLM"/>
    </source>
</evidence>
<dbReference type="SUPFAM" id="SSF56784">
    <property type="entry name" value="HAD-like"/>
    <property type="match status" value="1"/>
</dbReference>
<protein>
    <recommendedName>
        <fullName evidence="9">Phosphonoacetaldehyde hydrolase</fullName>
    </recommendedName>
</protein>
<comment type="cofactor">
    <cofactor evidence="1">
        <name>Mg(2+)</name>
        <dbReference type="ChEBI" id="CHEBI:18420"/>
    </cofactor>
</comment>
<organism evidence="7 8">
    <name type="scientific">Lymnaea stagnalis</name>
    <name type="common">Great pond snail</name>
    <name type="synonym">Helix stagnalis</name>
    <dbReference type="NCBI Taxonomy" id="6523"/>
    <lineage>
        <taxon>Eukaryota</taxon>
        <taxon>Metazoa</taxon>
        <taxon>Spiralia</taxon>
        <taxon>Lophotrochozoa</taxon>
        <taxon>Mollusca</taxon>
        <taxon>Gastropoda</taxon>
        <taxon>Heterobranchia</taxon>
        <taxon>Euthyneura</taxon>
        <taxon>Panpulmonata</taxon>
        <taxon>Hygrophila</taxon>
        <taxon>Lymnaeoidea</taxon>
        <taxon>Lymnaeidae</taxon>
        <taxon>Lymnaea</taxon>
    </lineage>
</organism>
<accession>A0AAV2HQA0</accession>